<evidence type="ECO:0000259" key="7">
    <source>
        <dbReference type="Pfam" id="PF02687"/>
    </source>
</evidence>
<dbReference type="Pfam" id="PF02687">
    <property type="entry name" value="FtsX"/>
    <property type="match status" value="1"/>
</dbReference>
<name>A0ABV6MGV1_9ACTN</name>
<feature type="transmembrane region" description="Helical" evidence="6">
    <location>
        <begin position="323"/>
        <end position="342"/>
    </location>
</feature>
<evidence type="ECO:0000256" key="5">
    <source>
        <dbReference type="ARBA" id="ARBA00023136"/>
    </source>
</evidence>
<proteinExistence type="predicted"/>
<feature type="transmembrane region" description="Helical" evidence="6">
    <location>
        <begin position="276"/>
        <end position="303"/>
    </location>
</feature>
<keyword evidence="2" id="KW-1003">Cell membrane</keyword>
<comment type="caution">
    <text evidence="8">The sequence shown here is derived from an EMBL/GenBank/DDBJ whole genome shotgun (WGS) entry which is preliminary data.</text>
</comment>
<evidence type="ECO:0000256" key="1">
    <source>
        <dbReference type="ARBA" id="ARBA00004651"/>
    </source>
</evidence>
<comment type="subcellular location">
    <subcellularLocation>
        <location evidence="1">Cell membrane</location>
        <topology evidence="1">Multi-pass membrane protein</topology>
    </subcellularLocation>
</comment>
<reference evidence="8 9" key="1">
    <citation type="submission" date="2024-09" db="EMBL/GenBank/DDBJ databases">
        <authorList>
            <person name="Sun Q."/>
            <person name="Mori K."/>
        </authorList>
    </citation>
    <scope>NUCLEOTIDE SEQUENCE [LARGE SCALE GENOMIC DNA]</scope>
    <source>
        <strain evidence="8 9">TBRC 3947</strain>
    </source>
</reference>
<accession>A0ABV6MGV1</accession>
<feature type="transmembrane region" description="Helical" evidence="6">
    <location>
        <begin position="744"/>
        <end position="769"/>
    </location>
</feature>
<keyword evidence="4 6" id="KW-1133">Transmembrane helix</keyword>
<feature type="domain" description="ABC3 transporter permease C-terminal" evidence="7">
    <location>
        <begin position="233"/>
        <end position="350"/>
    </location>
</feature>
<dbReference type="Proteomes" id="UP001589867">
    <property type="component" value="Unassembled WGS sequence"/>
</dbReference>
<dbReference type="PANTHER" id="PTHR30287:SF2">
    <property type="entry name" value="BLL1001 PROTEIN"/>
    <property type="match status" value="1"/>
</dbReference>
<evidence type="ECO:0000256" key="2">
    <source>
        <dbReference type="ARBA" id="ARBA00022475"/>
    </source>
</evidence>
<gene>
    <name evidence="8" type="ORF">ACFFIA_40835</name>
</gene>
<evidence type="ECO:0000313" key="8">
    <source>
        <dbReference type="EMBL" id="MFC0533965.1"/>
    </source>
</evidence>
<feature type="transmembrane region" description="Helical" evidence="6">
    <location>
        <begin position="705"/>
        <end position="723"/>
    </location>
</feature>
<feature type="transmembrane region" description="Helical" evidence="6">
    <location>
        <begin position="227"/>
        <end position="255"/>
    </location>
</feature>
<dbReference type="PANTHER" id="PTHR30287">
    <property type="entry name" value="MEMBRANE COMPONENT OF PREDICTED ABC SUPERFAMILY METABOLITE UPTAKE TRANSPORTER"/>
    <property type="match status" value="1"/>
</dbReference>
<keyword evidence="5 6" id="KW-0472">Membrane</keyword>
<evidence type="ECO:0000313" key="9">
    <source>
        <dbReference type="Proteomes" id="UP001589867"/>
    </source>
</evidence>
<feature type="transmembrane region" description="Helical" evidence="6">
    <location>
        <begin position="370"/>
        <end position="389"/>
    </location>
</feature>
<evidence type="ECO:0000256" key="6">
    <source>
        <dbReference type="SAM" id="Phobius"/>
    </source>
</evidence>
<feature type="transmembrane region" description="Helical" evidence="6">
    <location>
        <begin position="789"/>
        <end position="808"/>
    </location>
</feature>
<feature type="transmembrane region" description="Helical" evidence="6">
    <location>
        <begin position="455"/>
        <end position="475"/>
    </location>
</feature>
<dbReference type="InterPro" id="IPR038766">
    <property type="entry name" value="Membrane_comp_ABC_pdt"/>
</dbReference>
<dbReference type="InterPro" id="IPR003838">
    <property type="entry name" value="ABC3_permease_C"/>
</dbReference>
<protein>
    <submittedName>
        <fullName evidence="8">FtsX-like permease family protein</fullName>
    </submittedName>
</protein>
<feature type="transmembrane region" description="Helical" evidence="6">
    <location>
        <begin position="29"/>
        <end position="50"/>
    </location>
</feature>
<evidence type="ECO:0000256" key="4">
    <source>
        <dbReference type="ARBA" id="ARBA00022989"/>
    </source>
</evidence>
<keyword evidence="9" id="KW-1185">Reference proteome</keyword>
<evidence type="ECO:0000256" key="3">
    <source>
        <dbReference type="ARBA" id="ARBA00022692"/>
    </source>
</evidence>
<feature type="transmembrane region" description="Helical" evidence="6">
    <location>
        <begin position="401"/>
        <end position="434"/>
    </location>
</feature>
<sequence length="821" mass="87249">MSRNGGLPARRAVVRWAWRLFRREWRQQVMVLTLLTVAVTAAIVGVTAGYHSTPPDTARFGDASQWFKLYADEDRPLEPRIAQAREWFGTIDVVGHRYLPVPASAETIELRAQDPRGPYSGPMLRLLTGRYPTAPGEAAVTDEVAADLRVRVGGVLTLDGRTWTVVGLVENPGDLRAEFALIAPAQPEPPESVTVLTAAEAARFAEYRAQHGQPVYELRPSYEWVEAAAVVFSIMAVSMLLVCLIAAAGFAVIAHRRLRQLGLLAAVGATQRHLRLVLLANGAAVGVASSVVGAVAGVLVWFAATPRFETAAGHRIDRLDLPWWQIAVALLLAVLTATAAAWRPARAAGRVPITLALSSRPPRPKRVRRSAAAAAVLVVLGIVSLRLAQRNHAANGDVLEIADVALIVGGTLAIGLALLFVGPLAIRVLAAIGARLPVAPRLALRDLARHQARSSAALAAISLALAIPTATVVTARTLEQTATEGNLSDRQLLIWIDSPGLRVPDRTPAQLEAIEARVRQYTATLADPTVIPLDIAIDPVETPQADADGVRIGRIPVGVGQQNDTDSYSGSEAVPVVATPELLRYYRADPASIDQLTDVLTTHPGSDLLLISESGGTARSFPEATTERLPTPQFESLPTTFLTPAALQRNNWKPVRSGWLVESSQPLTDEQLTGARKFALDAGLVVEDRDKLDGLLALRTSATTAGALLALAVLAMTVGLIRAEATGDLRTLTATGATNRVRRTLTSATAGGLALLGGILGIGAAYTVILAGSSRDQFNELARVPVVDLLVIAVGVPMVATALGWLLAGREPRSLVRVRLE</sequence>
<dbReference type="EMBL" id="JBHLUH010000094">
    <property type="protein sequence ID" value="MFC0533965.1"/>
    <property type="molecule type" value="Genomic_DNA"/>
</dbReference>
<dbReference type="RefSeq" id="WP_377262238.1">
    <property type="nucleotide sequence ID" value="NZ_JBHLUH010000094.1"/>
</dbReference>
<keyword evidence="3 6" id="KW-0812">Transmembrane</keyword>
<organism evidence="8 9">
    <name type="scientific">Phytohabitans kaempferiae</name>
    <dbReference type="NCBI Taxonomy" id="1620943"/>
    <lineage>
        <taxon>Bacteria</taxon>
        <taxon>Bacillati</taxon>
        <taxon>Actinomycetota</taxon>
        <taxon>Actinomycetes</taxon>
        <taxon>Micromonosporales</taxon>
        <taxon>Micromonosporaceae</taxon>
    </lineage>
</organism>